<dbReference type="Pfam" id="PF10566">
    <property type="entry name" value="Glyco_hydro_97"/>
    <property type="match status" value="1"/>
</dbReference>
<evidence type="ECO:0000313" key="8">
    <source>
        <dbReference type="EMBL" id="NMM49531.1"/>
    </source>
</evidence>
<sequence length="656" mass="74912">MKILFKILLLGALLWSCSTPESVNSPDGKIQVLFNINDGIPYYSVKRNDELLIDNSKLGFKLKNANDLSNNFEISKIERDCVNETWTQPWGEVKNISNHYNSLVITLREKSDDQRIIKLNFRAYNDGVGFRYEIPEQPNLDSIIIDDELTEFNFIKNFKSWWIPAYGDDVDSEHLFKSNSLNDLKETVHTPLTMEYGDDLFLSIHEAALVNYSAMTLTSQGTKLKCELVPWSTGEKVRTSAPMVTPWRTIQIAESAGDLITSYLILNLNEPSKIENLSWVNPGKYNGIWWGMHLGHQTWNLGPNHGATTENVKELIDFAAENNMKGVLVEGWNQGWEDWNFNFTTPYEDFDIKWLTEYARSKGVSIIGHHETGGNIDNYEAQLTDAFEYYHNLGIHAVKTGYVTKKPNGKEWHQGQYMVNHQNKVLELAAKYQIMLDVHEPVKGTGLRRTYPNMMTQEGARGTEYDAWSEGNPPEHTVILPFTRCLAGPMDYTPGIFDILIEEKPENRVHSTLAKQLSLYVTIYSPLQMVTDLPENYKNHPAFQFIRDVPTDWEKSIVLNGQIGDYVTIVRKDRNSDDWYLGSSTDENSRSFDVDLNFLLPDKKYLAQIYADAEDTNLETNPTSYIIKQDTVTSNNSLPIRLAGGGGQAIRFHLLD</sequence>
<dbReference type="InterPro" id="IPR014718">
    <property type="entry name" value="GH-type_carb-bd"/>
</dbReference>
<evidence type="ECO:0000259" key="7">
    <source>
        <dbReference type="Pfam" id="PF14509"/>
    </source>
</evidence>
<dbReference type="AlphaFoldDB" id="A0A848J1H1"/>
<keyword evidence="4" id="KW-0732">Signal</keyword>
<dbReference type="InterPro" id="IPR052720">
    <property type="entry name" value="Glycosyl_hydrolase_97"/>
</dbReference>
<proteinExistence type="predicted"/>
<evidence type="ECO:0000259" key="5">
    <source>
        <dbReference type="Pfam" id="PF10566"/>
    </source>
</evidence>
<dbReference type="InterPro" id="IPR029486">
    <property type="entry name" value="GH97_N"/>
</dbReference>
<keyword evidence="8" id="KW-0378">Hydrolase</keyword>
<evidence type="ECO:0000256" key="4">
    <source>
        <dbReference type="SAM" id="SignalP"/>
    </source>
</evidence>
<evidence type="ECO:0000256" key="1">
    <source>
        <dbReference type="ARBA" id="ARBA00001913"/>
    </source>
</evidence>
<gene>
    <name evidence="8" type="ORF">HH304_14070</name>
</gene>
<dbReference type="Gene3D" id="2.70.98.10">
    <property type="match status" value="1"/>
</dbReference>
<dbReference type="PANTHER" id="PTHR35803">
    <property type="entry name" value="GLUCAN 1,4-ALPHA-GLUCOSIDASE SUSB-RELATED"/>
    <property type="match status" value="1"/>
</dbReference>
<comment type="caution">
    <text evidence="8">The sequence shown here is derived from an EMBL/GenBank/DDBJ whole genome shotgun (WGS) entry which is preliminary data.</text>
</comment>
<dbReference type="RefSeq" id="WP_169682726.1">
    <property type="nucleotide sequence ID" value="NZ_JABBNU010000008.1"/>
</dbReference>
<keyword evidence="3" id="KW-0106">Calcium</keyword>
<dbReference type="EMBL" id="JABBNU010000008">
    <property type="protein sequence ID" value="NMM49531.1"/>
    <property type="molecule type" value="Genomic_DNA"/>
</dbReference>
<accession>A0A848J1H1</accession>
<dbReference type="GO" id="GO:0030246">
    <property type="term" value="F:carbohydrate binding"/>
    <property type="evidence" value="ECO:0007669"/>
    <property type="project" value="InterPro"/>
</dbReference>
<comment type="subunit">
    <text evidence="2">Monomer.</text>
</comment>
<reference evidence="8 9" key="1">
    <citation type="submission" date="2020-04" db="EMBL/GenBank/DDBJ databases">
        <title>Flammeovirgaceae bacterium KN852 isolated from deep sea.</title>
        <authorList>
            <person name="Zhang D.-C."/>
        </authorList>
    </citation>
    <scope>NUCLEOTIDE SEQUENCE [LARGE SCALE GENOMIC DNA]</scope>
    <source>
        <strain evidence="8 9">KN852</strain>
    </source>
</reference>
<protein>
    <submittedName>
        <fullName evidence="8">Glycoside hydrolase family 97 protein</fullName>
    </submittedName>
</protein>
<dbReference type="InterPro" id="IPR013785">
    <property type="entry name" value="Aldolase_TIM"/>
</dbReference>
<evidence type="ECO:0000313" key="9">
    <source>
        <dbReference type="Proteomes" id="UP000559010"/>
    </source>
</evidence>
<dbReference type="InterPro" id="IPR017853">
    <property type="entry name" value="GH"/>
</dbReference>
<dbReference type="SUPFAM" id="SSF51445">
    <property type="entry name" value="(Trans)glycosidases"/>
    <property type="match status" value="1"/>
</dbReference>
<dbReference type="InterPro" id="IPR019563">
    <property type="entry name" value="GH97_catalytic"/>
</dbReference>
<dbReference type="Proteomes" id="UP000559010">
    <property type="component" value="Unassembled WGS sequence"/>
</dbReference>
<evidence type="ECO:0000256" key="2">
    <source>
        <dbReference type="ARBA" id="ARBA00011245"/>
    </source>
</evidence>
<feature type="chain" id="PRO_5032303613" evidence="4">
    <location>
        <begin position="22"/>
        <end position="656"/>
    </location>
</feature>
<feature type="signal peptide" evidence="4">
    <location>
        <begin position="1"/>
        <end position="21"/>
    </location>
</feature>
<comment type="cofactor">
    <cofactor evidence="1">
        <name>Ca(2+)</name>
        <dbReference type="ChEBI" id="CHEBI:29108"/>
    </cofactor>
</comment>
<dbReference type="InterPro" id="IPR029483">
    <property type="entry name" value="GH97_C"/>
</dbReference>
<feature type="domain" description="Glycosyl-hydrolase 97 C-terminal oligomerisation" evidence="7">
    <location>
        <begin position="552"/>
        <end position="652"/>
    </location>
</feature>
<keyword evidence="9" id="KW-1185">Reference proteome</keyword>
<evidence type="ECO:0000256" key="3">
    <source>
        <dbReference type="ARBA" id="ARBA00022837"/>
    </source>
</evidence>
<organism evidence="8 9">
    <name type="scientific">Marinigracilibium pacificum</name>
    <dbReference type="NCBI Taxonomy" id="2729599"/>
    <lineage>
        <taxon>Bacteria</taxon>
        <taxon>Pseudomonadati</taxon>
        <taxon>Bacteroidota</taxon>
        <taxon>Cytophagia</taxon>
        <taxon>Cytophagales</taxon>
        <taxon>Flammeovirgaceae</taxon>
        <taxon>Marinigracilibium</taxon>
    </lineage>
</organism>
<feature type="domain" description="Glycosyl-hydrolase 97 catalytic" evidence="5">
    <location>
        <begin position="289"/>
        <end position="460"/>
    </location>
</feature>
<dbReference type="PANTHER" id="PTHR35803:SF1">
    <property type="entry name" value="GLUCAN 1,4-ALPHA-GLUCOSIDASE SUSB"/>
    <property type="match status" value="1"/>
</dbReference>
<name>A0A848J1H1_9BACT</name>
<dbReference type="GO" id="GO:0016787">
    <property type="term" value="F:hydrolase activity"/>
    <property type="evidence" value="ECO:0007669"/>
    <property type="project" value="UniProtKB-KW"/>
</dbReference>
<dbReference type="Pfam" id="PF14509">
    <property type="entry name" value="GH97_C"/>
    <property type="match status" value="1"/>
</dbReference>
<dbReference type="Gene3D" id="3.20.20.70">
    <property type="entry name" value="Aldolase class I"/>
    <property type="match status" value="1"/>
</dbReference>
<dbReference type="Pfam" id="PF14508">
    <property type="entry name" value="GH97_N"/>
    <property type="match status" value="1"/>
</dbReference>
<evidence type="ECO:0000259" key="6">
    <source>
        <dbReference type="Pfam" id="PF14508"/>
    </source>
</evidence>
<feature type="domain" description="Glycosyl-hydrolase 97 N-terminal" evidence="6">
    <location>
        <begin position="23"/>
        <end position="271"/>
    </location>
</feature>